<comment type="pathway">
    <text evidence="1">Lipid metabolism.</text>
</comment>
<evidence type="ECO:0000256" key="4">
    <source>
        <dbReference type="ARBA" id="ARBA00023098"/>
    </source>
</evidence>
<dbReference type="PANTHER" id="PTHR10434">
    <property type="entry name" value="1-ACYL-SN-GLYCEROL-3-PHOSPHATE ACYLTRANSFERASE"/>
    <property type="match status" value="1"/>
</dbReference>
<keyword evidence="2" id="KW-0444">Lipid biosynthesis</keyword>
<dbReference type="SMART" id="SM00563">
    <property type="entry name" value="PlsC"/>
    <property type="match status" value="1"/>
</dbReference>
<evidence type="ECO:0000313" key="9">
    <source>
        <dbReference type="Proteomes" id="UP000032737"/>
    </source>
</evidence>
<dbReference type="GO" id="GO:0006654">
    <property type="term" value="P:phosphatidic acid biosynthetic process"/>
    <property type="evidence" value="ECO:0007669"/>
    <property type="project" value="TreeGrafter"/>
</dbReference>
<gene>
    <name evidence="8" type="primary">plsC</name>
    <name evidence="8" type="ORF">BN85307810</name>
</gene>
<dbReference type="Pfam" id="PF01553">
    <property type="entry name" value="Acyltransferase"/>
    <property type="match status" value="1"/>
</dbReference>
<feature type="domain" description="Phospholipid/glycerol acyltransferase" evidence="7">
    <location>
        <begin position="100"/>
        <end position="216"/>
    </location>
</feature>
<dbReference type="Proteomes" id="UP000032737">
    <property type="component" value="Chromosome"/>
</dbReference>
<keyword evidence="3 8" id="KW-0808">Transferase</keyword>
<sequence>MLTFLFVSVWALIITILTTYTKTDLLSGYTLLWAFFGYFFAWVFLILTIVILLPYAKYTRKDNRFKHYYIRSLVHFLNIFPLRLKIKVTGKSNLPKTGGYVIYANHKSYTDPFILYTLINRPMSLAAKKGIYKIPIIKNWIEYIGCIQIDRDNNREAAKSMLEGIERVKNGMIMGIFPEGGIKDRDDEKMVAIRAGAYKLATKAEAPIVPITMMGTSEVKKRAPFKRTVIKVIIHKPLYKSDYEQLSTSEIGDIVAKLTNDTITNGIKA</sequence>
<protein>
    <submittedName>
        <fullName evidence="8">1-acyl-sn-glycerol-3-phosphate acyltransferase</fullName>
        <ecNumber evidence="8">2.3.1.51</ecNumber>
    </submittedName>
</protein>
<name>U4KNA5_9MOLU</name>
<dbReference type="HOGENOM" id="CLU_027938_6_1_14"/>
<keyword evidence="6" id="KW-0812">Transmembrane</keyword>
<proteinExistence type="predicted"/>
<feature type="transmembrane region" description="Helical" evidence="6">
    <location>
        <begin position="31"/>
        <end position="56"/>
    </location>
</feature>
<organism evidence="8 9">
    <name type="scientific">Acholeplasma brassicae</name>
    <dbReference type="NCBI Taxonomy" id="61635"/>
    <lineage>
        <taxon>Bacteria</taxon>
        <taxon>Bacillati</taxon>
        <taxon>Mycoplasmatota</taxon>
        <taxon>Mollicutes</taxon>
        <taxon>Acholeplasmatales</taxon>
        <taxon>Acholeplasmataceae</taxon>
        <taxon>Acholeplasma</taxon>
    </lineage>
</organism>
<evidence type="ECO:0000256" key="3">
    <source>
        <dbReference type="ARBA" id="ARBA00022679"/>
    </source>
</evidence>
<evidence type="ECO:0000256" key="5">
    <source>
        <dbReference type="ARBA" id="ARBA00023315"/>
    </source>
</evidence>
<dbReference type="GO" id="GO:0003841">
    <property type="term" value="F:1-acylglycerol-3-phosphate O-acyltransferase activity"/>
    <property type="evidence" value="ECO:0007669"/>
    <property type="project" value="UniProtKB-EC"/>
</dbReference>
<dbReference type="AlphaFoldDB" id="U4KNA5"/>
<dbReference type="CDD" id="cd07989">
    <property type="entry name" value="LPLAT_AGPAT-like"/>
    <property type="match status" value="1"/>
</dbReference>
<keyword evidence="4" id="KW-0443">Lipid metabolism</keyword>
<keyword evidence="6" id="KW-1133">Transmembrane helix</keyword>
<evidence type="ECO:0000256" key="6">
    <source>
        <dbReference type="SAM" id="Phobius"/>
    </source>
</evidence>
<keyword evidence="6" id="KW-0472">Membrane</keyword>
<dbReference type="EC" id="2.3.1.51" evidence="8"/>
<dbReference type="EMBL" id="FO681348">
    <property type="protein sequence ID" value="CCV65802.1"/>
    <property type="molecule type" value="Genomic_DNA"/>
</dbReference>
<dbReference type="OrthoDB" id="9803035at2"/>
<evidence type="ECO:0000259" key="7">
    <source>
        <dbReference type="SMART" id="SM00563"/>
    </source>
</evidence>
<dbReference type="PANTHER" id="PTHR10434:SF64">
    <property type="entry name" value="1-ACYL-SN-GLYCEROL-3-PHOSPHATE ACYLTRANSFERASE-RELATED"/>
    <property type="match status" value="1"/>
</dbReference>
<dbReference type="STRING" id="61635.BN85307810"/>
<evidence type="ECO:0000256" key="1">
    <source>
        <dbReference type="ARBA" id="ARBA00005189"/>
    </source>
</evidence>
<dbReference type="InterPro" id="IPR002123">
    <property type="entry name" value="Plipid/glycerol_acylTrfase"/>
</dbReference>
<keyword evidence="5 8" id="KW-0012">Acyltransferase</keyword>
<evidence type="ECO:0000313" key="8">
    <source>
        <dbReference type="EMBL" id="CCV65802.1"/>
    </source>
</evidence>
<evidence type="ECO:0000256" key="2">
    <source>
        <dbReference type="ARBA" id="ARBA00022516"/>
    </source>
</evidence>
<dbReference type="RefSeq" id="WP_030004665.1">
    <property type="nucleotide sequence ID" value="NC_022549.1"/>
</dbReference>
<dbReference type="KEGG" id="abra:BN85307810"/>
<dbReference type="SUPFAM" id="SSF69593">
    <property type="entry name" value="Glycerol-3-phosphate (1)-acyltransferase"/>
    <property type="match status" value="1"/>
</dbReference>
<accession>U4KNA5</accession>
<keyword evidence="9" id="KW-1185">Reference proteome</keyword>
<reference evidence="8 9" key="1">
    <citation type="journal article" date="2013" name="J. Mol. Microbiol. Biotechnol.">
        <title>Analysis of the Complete Genomes of Acholeplasma brassicae , A. palmae and A. laidlawii and Their Comparison to the Obligate Parasites from ' Candidatus Phytoplasma'.</title>
        <authorList>
            <person name="Kube M."/>
            <person name="Siewert C."/>
            <person name="Migdoll A.M."/>
            <person name="Duduk B."/>
            <person name="Holz S."/>
            <person name="Rabus R."/>
            <person name="Seemuller E."/>
            <person name="Mitrovic J."/>
            <person name="Muller I."/>
            <person name="Buttner C."/>
            <person name="Reinhardt R."/>
        </authorList>
    </citation>
    <scope>NUCLEOTIDE SEQUENCE [LARGE SCALE GENOMIC DNA]</scope>
    <source>
        <strain evidence="9">0502</strain>
    </source>
</reference>